<dbReference type="Gene3D" id="6.10.340.10">
    <property type="match status" value="1"/>
</dbReference>
<evidence type="ECO:0000259" key="11">
    <source>
        <dbReference type="PROSITE" id="PS50109"/>
    </source>
</evidence>
<evidence type="ECO:0000256" key="3">
    <source>
        <dbReference type="ARBA" id="ARBA00012438"/>
    </source>
</evidence>
<keyword evidence="6" id="KW-0547">Nucleotide-binding</keyword>
<dbReference type="InterPro" id="IPR036890">
    <property type="entry name" value="HATPase_C_sf"/>
</dbReference>
<dbReference type="SMART" id="SM00387">
    <property type="entry name" value="HATPase_c"/>
    <property type="match status" value="1"/>
</dbReference>
<dbReference type="Pfam" id="PF00512">
    <property type="entry name" value="HisKA"/>
    <property type="match status" value="1"/>
</dbReference>
<organism evidence="13 14">
    <name type="scientific">Thioalkalicoccus limnaeus</name>
    <dbReference type="NCBI Taxonomy" id="120681"/>
    <lineage>
        <taxon>Bacteria</taxon>
        <taxon>Pseudomonadati</taxon>
        <taxon>Pseudomonadota</taxon>
        <taxon>Gammaproteobacteria</taxon>
        <taxon>Chromatiales</taxon>
        <taxon>Chromatiaceae</taxon>
        <taxon>Thioalkalicoccus</taxon>
    </lineage>
</organism>
<dbReference type="SUPFAM" id="SSF47384">
    <property type="entry name" value="Homodimeric domain of signal transducing histidine kinase"/>
    <property type="match status" value="1"/>
</dbReference>
<accession>A0ABV4BH74</accession>
<comment type="subcellular location">
    <subcellularLocation>
        <location evidence="2">Membrane</location>
    </subcellularLocation>
</comment>
<dbReference type="CDD" id="cd06225">
    <property type="entry name" value="HAMP"/>
    <property type="match status" value="1"/>
</dbReference>
<evidence type="ECO:0000256" key="8">
    <source>
        <dbReference type="ARBA" id="ARBA00022840"/>
    </source>
</evidence>
<comment type="caution">
    <text evidence="13">The sequence shown here is derived from an EMBL/GenBank/DDBJ whole genome shotgun (WGS) entry which is preliminary data.</text>
</comment>
<keyword evidence="10" id="KW-0472">Membrane</keyword>
<dbReference type="GO" id="GO:0005524">
    <property type="term" value="F:ATP binding"/>
    <property type="evidence" value="ECO:0007669"/>
    <property type="project" value="UniProtKB-KW"/>
</dbReference>
<comment type="catalytic activity">
    <reaction evidence="1">
        <text>ATP + protein L-histidine = ADP + protein N-phospho-L-histidine.</text>
        <dbReference type="EC" id="2.7.13.3"/>
    </reaction>
</comment>
<evidence type="ECO:0000256" key="6">
    <source>
        <dbReference type="ARBA" id="ARBA00022741"/>
    </source>
</evidence>
<feature type="domain" description="HAMP" evidence="12">
    <location>
        <begin position="189"/>
        <end position="241"/>
    </location>
</feature>
<evidence type="ECO:0000313" key="13">
    <source>
        <dbReference type="EMBL" id="MEY6432613.1"/>
    </source>
</evidence>
<evidence type="ECO:0000256" key="1">
    <source>
        <dbReference type="ARBA" id="ARBA00000085"/>
    </source>
</evidence>
<evidence type="ECO:0000256" key="10">
    <source>
        <dbReference type="SAM" id="Phobius"/>
    </source>
</evidence>
<keyword evidence="5" id="KW-0808">Transferase</keyword>
<sequence>MTSSSLRNAVILFVLLPLLAVLILLGALGLREFEQQTTIRLQDDIELVARSIRLPIASAMARRDIGAVRDGVDSVFAIDQVVGIYVYDAAGELVATNGPQSPSLERRREARAIAEQGGLGSFEERRGHEVFSFFLPLNDAGGRVVGLLQITRDIAPFRAYLAEMRWRGGVAIGALALVFLLVVLIGHHRAVGRHVRGLTRAMHRIGISQQGQRVPVGGPQEIRVLGRGINEMIARWEGSERCLERQRAQQLRLEADLRQAEKLAAIGRLAAGVAHELGTPLGLIAGRAQRALRVVPGGSRAHTELTDLLGEVNRVETIVRQLLDFARCNPLYMRRIELADLLALTVERATRTAERPEIRIRLSNPLEPAECAIQGDPMRLQQALGNLLENALHAANREIRLTCQVTRDELEIAVSDDGPGVPAADAERLFEPFFTTKPVGQGTGLGLAVARAAIEAHGGRLVLVLSAQRGARFVIGLPRSLLQLTRDAGARDDDER</sequence>
<dbReference type="RefSeq" id="WP_369667000.1">
    <property type="nucleotide sequence ID" value="NZ_JBDKXB010000010.1"/>
</dbReference>
<dbReference type="InterPro" id="IPR003661">
    <property type="entry name" value="HisK_dim/P_dom"/>
</dbReference>
<keyword evidence="4" id="KW-0597">Phosphoprotein</keyword>
<keyword evidence="14" id="KW-1185">Reference proteome</keyword>
<dbReference type="PANTHER" id="PTHR43065">
    <property type="entry name" value="SENSOR HISTIDINE KINASE"/>
    <property type="match status" value="1"/>
</dbReference>
<dbReference type="Gene3D" id="3.30.565.10">
    <property type="entry name" value="Histidine kinase-like ATPase, C-terminal domain"/>
    <property type="match status" value="1"/>
</dbReference>
<name>A0ABV4BH74_9GAMM</name>
<dbReference type="Proteomes" id="UP001564408">
    <property type="component" value="Unassembled WGS sequence"/>
</dbReference>
<dbReference type="PROSITE" id="PS50885">
    <property type="entry name" value="HAMP"/>
    <property type="match status" value="1"/>
</dbReference>
<gene>
    <name evidence="13" type="ORF">ABC977_09370</name>
</gene>
<feature type="transmembrane region" description="Helical" evidence="10">
    <location>
        <begin position="166"/>
        <end position="186"/>
    </location>
</feature>
<dbReference type="InterPro" id="IPR003594">
    <property type="entry name" value="HATPase_dom"/>
</dbReference>
<proteinExistence type="predicted"/>
<evidence type="ECO:0000256" key="7">
    <source>
        <dbReference type="ARBA" id="ARBA00022777"/>
    </source>
</evidence>
<evidence type="ECO:0000256" key="9">
    <source>
        <dbReference type="ARBA" id="ARBA00023012"/>
    </source>
</evidence>
<keyword evidence="8 13" id="KW-0067">ATP-binding</keyword>
<dbReference type="InterPro" id="IPR003660">
    <property type="entry name" value="HAMP_dom"/>
</dbReference>
<evidence type="ECO:0000259" key="12">
    <source>
        <dbReference type="PROSITE" id="PS50885"/>
    </source>
</evidence>
<dbReference type="CDD" id="cd00082">
    <property type="entry name" value="HisKA"/>
    <property type="match status" value="1"/>
</dbReference>
<reference evidence="13 14" key="1">
    <citation type="submission" date="2024-05" db="EMBL/GenBank/DDBJ databases">
        <title>Genome Sequence and Characterization of the New Strain Purple Sulfur Bacterium of Genus Thioalkalicoccus.</title>
        <authorList>
            <person name="Bryantseva I.A."/>
            <person name="Kyndt J.A."/>
            <person name="Imhoff J.F."/>
        </authorList>
    </citation>
    <scope>NUCLEOTIDE SEQUENCE [LARGE SCALE GENOMIC DNA]</scope>
    <source>
        <strain evidence="13 14">Um2</strain>
    </source>
</reference>
<dbReference type="Pfam" id="PF02518">
    <property type="entry name" value="HATPase_c"/>
    <property type="match status" value="1"/>
</dbReference>
<keyword evidence="10" id="KW-1133">Transmembrane helix</keyword>
<keyword evidence="9" id="KW-0902">Two-component regulatory system</keyword>
<evidence type="ECO:0000256" key="4">
    <source>
        <dbReference type="ARBA" id="ARBA00022553"/>
    </source>
</evidence>
<dbReference type="Gene3D" id="1.10.287.130">
    <property type="match status" value="1"/>
</dbReference>
<dbReference type="EMBL" id="JBDKXB010000010">
    <property type="protein sequence ID" value="MEY6432613.1"/>
    <property type="molecule type" value="Genomic_DNA"/>
</dbReference>
<dbReference type="EC" id="2.7.13.3" evidence="3"/>
<protein>
    <recommendedName>
        <fullName evidence="3">histidine kinase</fullName>
        <ecNumber evidence="3">2.7.13.3</ecNumber>
    </recommendedName>
</protein>
<dbReference type="SMART" id="SM00388">
    <property type="entry name" value="HisKA"/>
    <property type="match status" value="1"/>
</dbReference>
<dbReference type="PANTHER" id="PTHR43065:SF10">
    <property type="entry name" value="PEROXIDE STRESS-ACTIVATED HISTIDINE KINASE MAK3"/>
    <property type="match status" value="1"/>
</dbReference>
<dbReference type="SMART" id="SM00304">
    <property type="entry name" value="HAMP"/>
    <property type="match status" value="1"/>
</dbReference>
<keyword evidence="7" id="KW-0418">Kinase</keyword>
<dbReference type="PROSITE" id="PS50109">
    <property type="entry name" value="HIS_KIN"/>
    <property type="match status" value="1"/>
</dbReference>
<evidence type="ECO:0000256" key="2">
    <source>
        <dbReference type="ARBA" id="ARBA00004370"/>
    </source>
</evidence>
<evidence type="ECO:0000313" key="14">
    <source>
        <dbReference type="Proteomes" id="UP001564408"/>
    </source>
</evidence>
<feature type="domain" description="Histidine kinase" evidence="11">
    <location>
        <begin position="272"/>
        <end position="481"/>
    </location>
</feature>
<dbReference type="InterPro" id="IPR036097">
    <property type="entry name" value="HisK_dim/P_sf"/>
</dbReference>
<keyword evidence="10" id="KW-0812">Transmembrane</keyword>
<dbReference type="InterPro" id="IPR004358">
    <property type="entry name" value="Sig_transdc_His_kin-like_C"/>
</dbReference>
<dbReference type="InterPro" id="IPR005467">
    <property type="entry name" value="His_kinase_dom"/>
</dbReference>
<dbReference type="PRINTS" id="PR00344">
    <property type="entry name" value="BCTRLSENSOR"/>
</dbReference>
<dbReference type="SUPFAM" id="SSF55874">
    <property type="entry name" value="ATPase domain of HSP90 chaperone/DNA topoisomerase II/histidine kinase"/>
    <property type="match status" value="1"/>
</dbReference>
<evidence type="ECO:0000256" key="5">
    <source>
        <dbReference type="ARBA" id="ARBA00022679"/>
    </source>
</evidence>